<comment type="caution">
    <text evidence="10">The sequence shown here is derived from an EMBL/GenBank/DDBJ whole genome shotgun (WGS) entry which is preliminary data.</text>
</comment>
<proteinExistence type="inferred from homology"/>
<dbReference type="InterPro" id="IPR039545">
    <property type="entry name" value="PGAP2"/>
</dbReference>
<dbReference type="GO" id="GO:0006506">
    <property type="term" value="P:GPI anchor biosynthetic process"/>
    <property type="evidence" value="ECO:0007669"/>
    <property type="project" value="UniProtKB-KW"/>
</dbReference>
<evidence type="ECO:0000256" key="6">
    <source>
        <dbReference type="ARBA" id="ARBA00023034"/>
    </source>
</evidence>
<dbReference type="EMBL" id="CAXKWB010020883">
    <property type="protein sequence ID" value="CAL4122856.1"/>
    <property type="molecule type" value="Genomic_DNA"/>
</dbReference>
<dbReference type="PANTHER" id="PTHR12892:SF11">
    <property type="entry name" value="POST-GPI ATTACHMENT TO PROTEINS FACTOR 2"/>
    <property type="match status" value="1"/>
</dbReference>
<keyword evidence="11" id="KW-1185">Reference proteome</keyword>
<keyword evidence="3" id="KW-0337">GPI-anchor biosynthesis</keyword>
<evidence type="ECO:0000313" key="11">
    <source>
        <dbReference type="Proteomes" id="UP001497623"/>
    </source>
</evidence>
<evidence type="ECO:0000256" key="2">
    <source>
        <dbReference type="ARBA" id="ARBA00007414"/>
    </source>
</evidence>
<evidence type="ECO:0000256" key="4">
    <source>
        <dbReference type="ARBA" id="ARBA00022692"/>
    </source>
</evidence>
<keyword evidence="7 8" id="KW-0472">Membrane</keyword>
<feature type="transmembrane region" description="Helical" evidence="8">
    <location>
        <begin position="12"/>
        <end position="35"/>
    </location>
</feature>
<evidence type="ECO:0000259" key="9">
    <source>
        <dbReference type="Pfam" id="PF10277"/>
    </source>
</evidence>
<sequence>MGESDYIIRIPMRWVALVTVSLPFGAFLSCIYLSVKYDFEESTATHCGVPNYLPSISSAIGAFSPQGYIWRSALALHSAPRFLVAAMYYRFNSRVLPNLKAYQVSNAYQNT</sequence>
<keyword evidence="5 8" id="KW-1133">Transmembrane helix</keyword>
<evidence type="ECO:0000256" key="3">
    <source>
        <dbReference type="ARBA" id="ARBA00022502"/>
    </source>
</evidence>
<name>A0AAV2RFU9_MEGNR</name>
<reference evidence="10 11" key="1">
    <citation type="submission" date="2024-05" db="EMBL/GenBank/DDBJ databases">
        <authorList>
            <person name="Wallberg A."/>
        </authorList>
    </citation>
    <scope>NUCLEOTIDE SEQUENCE [LARGE SCALE GENOMIC DNA]</scope>
</reference>
<accession>A0AAV2RFU9</accession>
<organism evidence="10 11">
    <name type="scientific">Meganyctiphanes norvegica</name>
    <name type="common">Northern krill</name>
    <name type="synonym">Thysanopoda norvegica</name>
    <dbReference type="NCBI Taxonomy" id="48144"/>
    <lineage>
        <taxon>Eukaryota</taxon>
        <taxon>Metazoa</taxon>
        <taxon>Ecdysozoa</taxon>
        <taxon>Arthropoda</taxon>
        <taxon>Crustacea</taxon>
        <taxon>Multicrustacea</taxon>
        <taxon>Malacostraca</taxon>
        <taxon>Eumalacostraca</taxon>
        <taxon>Eucarida</taxon>
        <taxon>Euphausiacea</taxon>
        <taxon>Euphausiidae</taxon>
        <taxon>Meganyctiphanes</taxon>
    </lineage>
</organism>
<dbReference type="GO" id="GO:0000139">
    <property type="term" value="C:Golgi membrane"/>
    <property type="evidence" value="ECO:0007669"/>
    <property type="project" value="UniProtKB-SubCell"/>
</dbReference>
<dbReference type="PANTHER" id="PTHR12892">
    <property type="entry name" value="FGF RECEPTOR ACTIVATING PROTEIN 1"/>
    <property type="match status" value="1"/>
</dbReference>
<evidence type="ECO:0000256" key="5">
    <source>
        <dbReference type="ARBA" id="ARBA00022989"/>
    </source>
</evidence>
<gene>
    <name evidence="10" type="ORF">MNOR_LOCUS23565</name>
</gene>
<evidence type="ECO:0000256" key="7">
    <source>
        <dbReference type="ARBA" id="ARBA00023136"/>
    </source>
</evidence>
<comment type="similarity">
    <text evidence="2">Belongs to the PGAP2 family.</text>
</comment>
<comment type="subcellular location">
    <subcellularLocation>
        <location evidence="1">Golgi apparatus membrane</location>
        <topology evidence="1">Multi-pass membrane protein</topology>
    </subcellularLocation>
</comment>
<protein>
    <recommendedName>
        <fullName evidence="9">CWH43-like N-terminal domain-containing protein</fullName>
    </recommendedName>
</protein>
<keyword evidence="6" id="KW-0333">Golgi apparatus</keyword>
<dbReference type="AlphaFoldDB" id="A0AAV2RFU9"/>
<dbReference type="Pfam" id="PF10277">
    <property type="entry name" value="Frag1"/>
    <property type="match status" value="1"/>
</dbReference>
<evidence type="ECO:0000256" key="1">
    <source>
        <dbReference type="ARBA" id="ARBA00004653"/>
    </source>
</evidence>
<dbReference type="InterPro" id="IPR019402">
    <property type="entry name" value="CWH43_N"/>
</dbReference>
<evidence type="ECO:0000256" key="8">
    <source>
        <dbReference type="SAM" id="Phobius"/>
    </source>
</evidence>
<feature type="domain" description="CWH43-like N-terminal" evidence="9">
    <location>
        <begin position="12"/>
        <end position="95"/>
    </location>
</feature>
<dbReference type="GO" id="GO:0005789">
    <property type="term" value="C:endoplasmic reticulum membrane"/>
    <property type="evidence" value="ECO:0007669"/>
    <property type="project" value="TreeGrafter"/>
</dbReference>
<dbReference type="Proteomes" id="UP001497623">
    <property type="component" value="Unassembled WGS sequence"/>
</dbReference>
<evidence type="ECO:0000313" key="10">
    <source>
        <dbReference type="EMBL" id="CAL4122856.1"/>
    </source>
</evidence>
<keyword evidence="4 8" id="KW-0812">Transmembrane</keyword>